<proteinExistence type="predicted"/>
<dbReference type="RefSeq" id="WP_114044716.1">
    <property type="nucleotide sequence ID" value="NZ_CP025198.1"/>
</dbReference>
<keyword evidence="1" id="KW-0812">Transmembrane</keyword>
<sequence length="94" mass="10234">MPAATEETRDTARIMARIRMLRIVALASLVLFVACDIVLATSLEMGSLALGASIAAMLFFLVLLSALVRWGYLRSRLHEAQVDAELDAAEQEQG</sequence>
<evidence type="ECO:0000256" key="1">
    <source>
        <dbReference type="SAM" id="Phobius"/>
    </source>
</evidence>
<name>A0A344UU11_9ACTN</name>
<keyword evidence="1" id="KW-1133">Transmembrane helix</keyword>
<dbReference type="EMBL" id="CP025198">
    <property type="protein sequence ID" value="AXE38759.1"/>
    <property type="molecule type" value="Genomic_DNA"/>
</dbReference>
<keyword evidence="3" id="KW-1185">Reference proteome</keyword>
<feature type="transmembrane region" description="Helical" evidence="1">
    <location>
        <begin position="48"/>
        <end position="68"/>
    </location>
</feature>
<evidence type="ECO:0000313" key="2">
    <source>
        <dbReference type="EMBL" id="AXE38759.1"/>
    </source>
</evidence>
<evidence type="ECO:0000313" key="3">
    <source>
        <dbReference type="Proteomes" id="UP000251995"/>
    </source>
</evidence>
<dbReference type="KEGG" id="acij:JS278_01595"/>
<dbReference type="OrthoDB" id="9942619at2"/>
<feature type="transmembrane region" description="Helical" evidence="1">
    <location>
        <begin position="21"/>
        <end position="42"/>
    </location>
</feature>
<dbReference type="Proteomes" id="UP000251995">
    <property type="component" value="Chromosome"/>
</dbReference>
<dbReference type="AlphaFoldDB" id="A0A344UU11"/>
<accession>A0A344UU11</accession>
<keyword evidence="1" id="KW-0472">Membrane</keyword>
<reference evidence="2 3" key="1">
    <citation type="submission" date="2017-12" db="EMBL/GenBank/DDBJ databases">
        <title>The whole genome sequence of the Acidipropionibacterium virtanenii sp. nov. type strain JS278.</title>
        <authorList>
            <person name="Laine P."/>
            <person name="Deptula P."/>
            <person name="Varmanen P."/>
            <person name="Auvinen P."/>
        </authorList>
    </citation>
    <scope>NUCLEOTIDE SEQUENCE [LARGE SCALE GENOMIC DNA]</scope>
    <source>
        <strain evidence="2 3">JS278</strain>
    </source>
</reference>
<organism evidence="2 3">
    <name type="scientific">Acidipropionibacterium virtanenii</name>
    <dbReference type="NCBI Taxonomy" id="2057246"/>
    <lineage>
        <taxon>Bacteria</taxon>
        <taxon>Bacillati</taxon>
        <taxon>Actinomycetota</taxon>
        <taxon>Actinomycetes</taxon>
        <taxon>Propionibacteriales</taxon>
        <taxon>Propionibacteriaceae</taxon>
        <taxon>Acidipropionibacterium</taxon>
    </lineage>
</organism>
<gene>
    <name evidence="2" type="ORF">JS278_01595</name>
</gene>
<protein>
    <submittedName>
        <fullName evidence="2">Uncharacterized protein</fullName>
    </submittedName>
</protein>